<dbReference type="HOGENOM" id="CLU_000445_69_1_7"/>
<dbReference type="InterPro" id="IPR001789">
    <property type="entry name" value="Sig_transdc_resp-reg_receiver"/>
</dbReference>
<keyword evidence="3" id="KW-0175">Coiled coil</keyword>
<proteinExistence type="predicted"/>
<dbReference type="KEGG" id="dat:HRM2_25760"/>
<accession>C0QH21</accession>
<dbReference type="RefSeq" id="WP_015904434.1">
    <property type="nucleotide sequence ID" value="NC_012108.1"/>
</dbReference>
<dbReference type="Proteomes" id="UP000000442">
    <property type="component" value="Chromosome"/>
</dbReference>
<dbReference type="CDD" id="cd19920">
    <property type="entry name" value="REC_PA4781-like"/>
    <property type="match status" value="1"/>
</dbReference>
<dbReference type="OrthoDB" id="9790791at2"/>
<dbReference type="AlphaFoldDB" id="C0QH21"/>
<evidence type="ECO:0000259" key="4">
    <source>
        <dbReference type="PROSITE" id="PS50110"/>
    </source>
</evidence>
<evidence type="ECO:0000256" key="3">
    <source>
        <dbReference type="SAM" id="Coils"/>
    </source>
</evidence>
<evidence type="ECO:0000256" key="1">
    <source>
        <dbReference type="ARBA" id="ARBA00022553"/>
    </source>
</evidence>
<gene>
    <name evidence="5" type="ordered locus">HRM2_25760</name>
</gene>
<feature type="coiled-coil region" evidence="3">
    <location>
        <begin position="125"/>
        <end position="159"/>
    </location>
</feature>
<organism evidence="5 6">
    <name type="scientific">Desulforapulum autotrophicum (strain ATCC 43914 / DSM 3382 / VKM B-1955 / HRM2)</name>
    <name type="common">Desulfobacterium autotrophicum</name>
    <dbReference type="NCBI Taxonomy" id="177437"/>
    <lineage>
        <taxon>Bacteria</taxon>
        <taxon>Pseudomonadati</taxon>
        <taxon>Thermodesulfobacteriota</taxon>
        <taxon>Desulfobacteria</taxon>
        <taxon>Desulfobacterales</taxon>
        <taxon>Desulfobacteraceae</taxon>
        <taxon>Desulforapulum</taxon>
    </lineage>
</organism>
<dbReference type="EMBL" id="CP001087">
    <property type="protein sequence ID" value="ACN15670.1"/>
    <property type="molecule type" value="Genomic_DNA"/>
</dbReference>
<evidence type="ECO:0000313" key="5">
    <source>
        <dbReference type="EMBL" id="ACN15670.1"/>
    </source>
</evidence>
<dbReference type="InterPro" id="IPR050595">
    <property type="entry name" value="Bact_response_regulator"/>
</dbReference>
<dbReference type="Gene3D" id="3.40.50.2300">
    <property type="match status" value="1"/>
</dbReference>
<name>C0QH21_DESAH</name>
<sequence>MKNTRPDIIIVDDNPHNLRVLSTILKKEGYEIRPATGGQTALAAIDAKPPELILLDIMMPAMNGYEVCECLKKNEGTRNIPVIFITALDDVKDKIKAFAMGCTDYISKPFQEEEILARVKTQIHMGRLQQDLRVKNERLKAETQEKDALILELQAMIDNVKVLSGLLPICANCKKIRSDEGYWEQIESYIQAHTEAVFSHGICPDCMKALYGDQRWYKEKMG</sequence>
<keyword evidence="5" id="KW-0378">Hydrolase</keyword>
<dbReference type="PANTHER" id="PTHR44591:SF3">
    <property type="entry name" value="RESPONSE REGULATORY DOMAIN-CONTAINING PROTEIN"/>
    <property type="match status" value="1"/>
</dbReference>
<evidence type="ECO:0000313" key="6">
    <source>
        <dbReference type="Proteomes" id="UP000000442"/>
    </source>
</evidence>
<evidence type="ECO:0000256" key="2">
    <source>
        <dbReference type="PROSITE-ProRule" id="PRU00169"/>
    </source>
</evidence>
<dbReference type="Pfam" id="PF00072">
    <property type="entry name" value="Response_reg"/>
    <property type="match status" value="1"/>
</dbReference>
<dbReference type="SMART" id="SM00448">
    <property type="entry name" value="REC"/>
    <property type="match status" value="1"/>
</dbReference>
<reference evidence="5 6" key="1">
    <citation type="journal article" date="2009" name="Environ. Microbiol.">
        <title>Genome sequence of Desulfobacterium autotrophicum HRM2, a marine sulfate reducer oxidizing organic carbon completely to carbon dioxide.</title>
        <authorList>
            <person name="Strittmatter A.W."/>
            <person name="Liesegang H."/>
            <person name="Rabus R."/>
            <person name="Decker I."/>
            <person name="Amann J."/>
            <person name="Andres S."/>
            <person name="Henne A."/>
            <person name="Fricke W.F."/>
            <person name="Martinez-Arias R."/>
            <person name="Bartels D."/>
            <person name="Goesmann A."/>
            <person name="Krause L."/>
            <person name="Puehler A."/>
            <person name="Klenk H.P."/>
            <person name="Richter M."/>
            <person name="Schuler M."/>
            <person name="Gloeckner F.O."/>
            <person name="Meyerdierks A."/>
            <person name="Gottschalk G."/>
            <person name="Amann R."/>
        </authorList>
    </citation>
    <scope>NUCLEOTIDE SEQUENCE [LARGE SCALE GENOMIC DNA]</scope>
    <source>
        <strain evidence="6">ATCC 43914 / DSM 3382 / HRM2</strain>
    </source>
</reference>
<feature type="modified residue" description="4-aspartylphosphate" evidence="2">
    <location>
        <position position="56"/>
    </location>
</feature>
<keyword evidence="1 2" id="KW-0597">Phosphoprotein</keyword>
<feature type="domain" description="Response regulatory" evidence="4">
    <location>
        <begin position="7"/>
        <end position="123"/>
    </location>
</feature>
<dbReference type="GO" id="GO:0000160">
    <property type="term" value="P:phosphorelay signal transduction system"/>
    <property type="evidence" value="ECO:0007669"/>
    <property type="project" value="InterPro"/>
</dbReference>
<keyword evidence="6" id="KW-1185">Reference proteome</keyword>
<dbReference type="SUPFAM" id="SSF52172">
    <property type="entry name" value="CheY-like"/>
    <property type="match status" value="1"/>
</dbReference>
<dbReference type="STRING" id="177437.HRM2_25760"/>
<dbReference type="EC" id="3.1.1.61" evidence="5"/>
<dbReference type="eggNOG" id="COG3706">
    <property type="taxonomic scope" value="Bacteria"/>
</dbReference>
<protein>
    <submittedName>
        <fullName evidence="5">Two-component response receiver and regulator protein</fullName>
        <ecNumber evidence="5">3.1.1.61</ecNumber>
    </submittedName>
</protein>
<dbReference type="PROSITE" id="PS50110">
    <property type="entry name" value="RESPONSE_REGULATORY"/>
    <property type="match status" value="1"/>
</dbReference>
<dbReference type="InterPro" id="IPR011006">
    <property type="entry name" value="CheY-like_superfamily"/>
</dbReference>
<dbReference type="PANTHER" id="PTHR44591">
    <property type="entry name" value="STRESS RESPONSE REGULATOR PROTEIN 1"/>
    <property type="match status" value="1"/>
</dbReference>
<dbReference type="GO" id="GO:0008984">
    <property type="term" value="F:protein-glutamate methylesterase activity"/>
    <property type="evidence" value="ECO:0007669"/>
    <property type="project" value="UniProtKB-EC"/>
</dbReference>